<dbReference type="InParanoid" id="B9T9A5"/>
<evidence type="ECO:0000313" key="2">
    <source>
        <dbReference type="Proteomes" id="UP000008311"/>
    </source>
</evidence>
<dbReference type="Proteomes" id="UP000008311">
    <property type="component" value="Unassembled WGS sequence"/>
</dbReference>
<dbReference type="EMBL" id="EQ975331">
    <property type="protein sequence ID" value="EEF27560.1"/>
    <property type="molecule type" value="Genomic_DNA"/>
</dbReference>
<dbReference type="AlphaFoldDB" id="B9T9A5"/>
<keyword evidence="2" id="KW-1185">Reference proteome</keyword>
<sequence length="91" mass="10420">MEQQSSRESKAFPAGFPGELEHEEAFYLWRTPGLSGCHTFLTLFRLLPFSFNPIYVSVFWACERALTTAFLVSGERRRRSYIEILAGIVAN</sequence>
<accession>B9T9A5</accession>
<organism evidence="1 2">
    <name type="scientific">Ricinus communis</name>
    <name type="common">Castor bean</name>
    <dbReference type="NCBI Taxonomy" id="3988"/>
    <lineage>
        <taxon>Eukaryota</taxon>
        <taxon>Viridiplantae</taxon>
        <taxon>Streptophyta</taxon>
        <taxon>Embryophyta</taxon>
        <taxon>Tracheophyta</taxon>
        <taxon>Spermatophyta</taxon>
        <taxon>Magnoliopsida</taxon>
        <taxon>eudicotyledons</taxon>
        <taxon>Gunneridae</taxon>
        <taxon>Pentapetalae</taxon>
        <taxon>rosids</taxon>
        <taxon>fabids</taxon>
        <taxon>Malpighiales</taxon>
        <taxon>Euphorbiaceae</taxon>
        <taxon>Acalyphoideae</taxon>
        <taxon>Acalypheae</taxon>
        <taxon>Ricinus</taxon>
    </lineage>
</organism>
<name>B9T9A5_RICCO</name>
<protein>
    <submittedName>
        <fullName evidence="1">Uncharacterized protein</fullName>
    </submittedName>
</protein>
<evidence type="ECO:0000313" key="1">
    <source>
        <dbReference type="EMBL" id="EEF27560.1"/>
    </source>
</evidence>
<reference evidence="2" key="1">
    <citation type="journal article" date="2010" name="Nat. Biotechnol.">
        <title>Draft genome sequence of the oilseed species Ricinus communis.</title>
        <authorList>
            <person name="Chan A.P."/>
            <person name="Crabtree J."/>
            <person name="Zhao Q."/>
            <person name="Lorenzi H."/>
            <person name="Orvis J."/>
            <person name="Puiu D."/>
            <person name="Melake-Berhan A."/>
            <person name="Jones K.M."/>
            <person name="Redman J."/>
            <person name="Chen G."/>
            <person name="Cahoon E.B."/>
            <person name="Gedil M."/>
            <person name="Stanke M."/>
            <person name="Haas B.J."/>
            <person name="Wortman J.R."/>
            <person name="Fraser-Liggett C.M."/>
            <person name="Ravel J."/>
            <person name="Rabinowicz P.D."/>
        </authorList>
    </citation>
    <scope>NUCLEOTIDE SEQUENCE [LARGE SCALE GENOMIC DNA]</scope>
    <source>
        <strain evidence="2">cv. Hale</strain>
    </source>
</reference>
<proteinExistence type="predicted"/>
<gene>
    <name evidence="1" type="ORF">RCOM_2080450</name>
</gene>